<dbReference type="SUPFAM" id="SSF52317">
    <property type="entry name" value="Class I glutamine amidotransferase-like"/>
    <property type="match status" value="1"/>
</dbReference>
<organism evidence="1 2">
    <name type="scientific">Candidatus Segetimicrobium genomatis</name>
    <dbReference type="NCBI Taxonomy" id="2569760"/>
    <lineage>
        <taxon>Bacteria</taxon>
        <taxon>Bacillati</taxon>
        <taxon>Candidatus Sysuimicrobiota</taxon>
        <taxon>Candidatus Sysuimicrobiia</taxon>
        <taxon>Candidatus Sysuimicrobiales</taxon>
        <taxon>Candidatus Segetimicrobiaceae</taxon>
        <taxon>Candidatus Segetimicrobium</taxon>
    </lineage>
</organism>
<dbReference type="PANTHER" id="PTHR43235">
    <property type="entry name" value="GLUTAMINE AMIDOTRANSFERASE PB2B2.05-RELATED"/>
    <property type="match status" value="1"/>
</dbReference>
<dbReference type="AlphaFoldDB" id="A0A537KYA6"/>
<keyword evidence="1" id="KW-0378">Hydrolase</keyword>
<dbReference type="GO" id="GO:0005829">
    <property type="term" value="C:cytosol"/>
    <property type="evidence" value="ECO:0007669"/>
    <property type="project" value="TreeGrafter"/>
</dbReference>
<accession>A0A537KYA6</accession>
<name>A0A537KYA6_9BACT</name>
<dbReference type="PROSITE" id="PS51273">
    <property type="entry name" value="GATASE_TYPE_1"/>
    <property type="match status" value="1"/>
</dbReference>
<dbReference type="Gene3D" id="3.40.50.880">
    <property type="match status" value="1"/>
</dbReference>
<gene>
    <name evidence="1" type="ORF">E6H01_08515</name>
</gene>
<proteinExistence type="predicted"/>
<dbReference type="Proteomes" id="UP000319353">
    <property type="component" value="Unassembled WGS sequence"/>
</dbReference>
<dbReference type="InterPro" id="IPR044668">
    <property type="entry name" value="PuuD-like"/>
</dbReference>
<protein>
    <submittedName>
        <fullName evidence="1">Gamma-glutamyl-gamma-aminobutyrate hydrolase family protein</fullName>
    </submittedName>
</protein>
<evidence type="ECO:0000313" key="2">
    <source>
        <dbReference type="Proteomes" id="UP000319353"/>
    </source>
</evidence>
<dbReference type="GO" id="GO:0006598">
    <property type="term" value="P:polyamine catabolic process"/>
    <property type="evidence" value="ECO:0007669"/>
    <property type="project" value="TreeGrafter"/>
</dbReference>
<dbReference type="GO" id="GO:0033969">
    <property type="term" value="F:gamma-glutamyl-gamma-aminobutyrate hydrolase activity"/>
    <property type="evidence" value="ECO:0007669"/>
    <property type="project" value="TreeGrafter"/>
</dbReference>
<dbReference type="CDD" id="cd01745">
    <property type="entry name" value="GATase1_2"/>
    <property type="match status" value="1"/>
</dbReference>
<evidence type="ECO:0000313" key="1">
    <source>
        <dbReference type="EMBL" id="TMJ00735.1"/>
    </source>
</evidence>
<sequence>MADQPRDEPEGLAGELSNPVAADDHGRIYSVIAGRRACAVQHLRLARRHDEQAVKRSRPRIGITATTGGSTSSNSRRYADAVAAAGGEPVWLEPADVLRAQDPGSVLAGLDALLLSGGEDIDPRHYGETILPDAGVKIDAPRDTAELLIARAALAAEMPILGICRGIQTLNVAAGGSLHQDLTLLGLAPDAHVQDKGTPAWKPAHPVAVKRGSQVASQLGGPAAEVNSFHHQAVKDVAPGFVVTARAPDGIIETIEHPARPFVMGVQWHPERMVDHHAGQRKLFQALVAAARKRR</sequence>
<comment type="caution">
    <text evidence="1">The sequence shown here is derived from an EMBL/GenBank/DDBJ whole genome shotgun (WGS) entry which is preliminary data.</text>
</comment>
<reference evidence="1 2" key="1">
    <citation type="journal article" date="2019" name="Nat. Microbiol.">
        <title>Mediterranean grassland soil C-N compound turnover is dependent on rainfall and depth, and is mediated by genomically divergent microorganisms.</title>
        <authorList>
            <person name="Diamond S."/>
            <person name="Andeer P.F."/>
            <person name="Li Z."/>
            <person name="Crits-Christoph A."/>
            <person name="Burstein D."/>
            <person name="Anantharaman K."/>
            <person name="Lane K.R."/>
            <person name="Thomas B.C."/>
            <person name="Pan C."/>
            <person name="Northen T.R."/>
            <person name="Banfield J.F."/>
        </authorList>
    </citation>
    <scope>NUCLEOTIDE SEQUENCE [LARGE SCALE GENOMIC DNA]</scope>
    <source>
        <strain evidence="1">NP_4</strain>
    </source>
</reference>
<dbReference type="Pfam" id="PF07722">
    <property type="entry name" value="Peptidase_C26"/>
    <property type="match status" value="1"/>
</dbReference>
<dbReference type="InterPro" id="IPR029062">
    <property type="entry name" value="Class_I_gatase-like"/>
</dbReference>
<dbReference type="InterPro" id="IPR011697">
    <property type="entry name" value="Peptidase_C26"/>
</dbReference>
<dbReference type="EMBL" id="VBAL01000111">
    <property type="protein sequence ID" value="TMJ00735.1"/>
    <property type="molecule type" value="Genomic_DNA"/>
</dbReference>
<dbReference type="PANTHER" id="PTHR43235:SF1">
    <property type="entry name" value="GLUTAMINE AMIDOTRANSFERASE PB2B2.05-RELATED"/>
    <property type="match status" value="1"/>
</dbReference>